<dbReference type="Pfam" id="PF24855">
    <property type="entry name" value="DUF7729"/>
    <property type="match status" value="1"/>
</dbReference>
<reference evidence="4 5" key="1">
    <citation type="submission" date="2018-05" db="EMBL/GenBank/DDBJ databases">
        <title>Genome sequencing and assembly of the regulated plant pathogen Lachnellula willkommii and related sister species for the development of diagnostic species identification markers.</title>
        <authorList>
            <person name="Giroux E."/>
            <person name="Bilodeau G."/>
        </authorList>
    </citation>
    <scope>NUCLEOTIDE SEQUENCE [LARGE SCALE GENOMIC DNA]</scope>
    <source>
        <strain evidence="4 5">CBS 172.35</strain>
    </source>
</reference>
<sequence length="420" mass="44525">MDEERPSQHGSSTCSSRSPVRTTTTTAAIQPASHHSSTPLSRNKHARFHRRRSVWSYHLILFTLLICCLPLCSASLYSEIEEQLVEPSEDLDVQESIGSALERLAKSGVILVDQSPHPRPLDADTESEYGVSSNDLRRRDDPSSNESTSSTAPKSTAQQSSSSPTTTTSAAAGIATATSGSMSALPTPFDSGFSSNISATCSSFMNDMLANAEFKQCVPFSLLLQNSLSFFQAEKSIVKITQTLDASCAANVTSCTKLMTSFANNITQTSSCSSDLASKNPLIVSAQLGLQAYKPMYQASCLRNPSTNAYCFADAITNSSNPSDSFIYHLPLNVTLPGGSMPTCNNCLQQAMAVFEVASSDRTSALASDYVSAASQVNAICGPTFVNASLATPIKSGAQSLPGSNTGMLLLVLVVASWLL</sequence>
<evidence type="ECO:0000256" key="2">
    <source>
        <dbReference type="SAM" id="Phobius"/>
    </source>
</evidence>
<dbReference type="InterPro" id="IPR056146">
    <property type="entry name" value="DUF7729"/>
</dbReference>
<name>A0A559MMB1_9HELO</name>
<protein>
    <recommendedName>
        <fullName evidence="3">DUF7729 domain-containing protein</fullName>
    </recommendedName>
</protein>
<dbReference type="Proteomes" id="UP000315522">
    <property type="component" value="Unassembled WGS sequence"/>
</dbReference>
<feature type="compositionally biased region" description="Low complexity" evidence="1">
    <location>
        <begin position="11"/>
        <end position="26"/>
    </location>
</feature>
<accession>A0A559MMB1</accession>
<evidence type="ECO:0000313" key="4">
    <source>
        <dbReference type="EMBL" id="TVY94083.1"/>
    </source>
</evidence>
<dbReference type="PANTHER" id="PTHR39460">
    <property type="entry name" value="EXPRESSED PROTEIN"/>
    <property type="match status" value="1"/>
</dbReference>
<feature type="domain" description="DUF7729" evidence="3">
    <location>
        <begin position="185"/>
        <end position="389"/>
    </location>
</feature>
<proteinExistence type="predicted"/>
<dbReference type="AlphaFoldDB" id="A0A559MMB1"/>
<feature type="region of interest" description="Disordered" evidence="1">
    <location>
        <begin position="111"/>
        <end position="170"/>
    </location>
</feature>
<evidence type="ECO:0000259" key="3">
    <source>
        <dbReference type="Pfam" id="PF24855"/>
    </source>
</evidence>
<dbReference type="PANTHER" id="PTHR39460:SF1">
    <property type="entry name" value="C6 TRANSCRIPTION FACTOR"/>
    <property type="match status" value="1"/>
</dbReference>
<organism evidence="4 5">
    <name type="scientific">Lachnellula willkommii</name>
    <dbReference type="NCBI Taxonomy" id="215461"/>
    <lineage>
        <taxon>Eukaryota</taxon>
        <taxon>Fungi</taxon>
        <taxon>Dikarya</taxon>
        <taxon>Ascomycota</taxon>
        <taxon>Pezizomycotina</taxon>
        <taxon>Leotiomycetes</taxon>
        <taxon>Helotiales</taxon>
        <taxon>Lachnaceae</taxon>
        <taxon>Lachnellula</taxon>
    </lineage>
</organism>
<feature type="region of interest" description="Disordered" evidence="1">
    <location>
        <begin position="1"/>
        <end position="44"/>
    </location>
</feature>
<evidence type="ECO:0000256" key="1">
    <source>
        <dbReference type="SAM" id="MobiDB-lite"/>
    </source>
</evidence>
<comment type="caution">
    <text evidence="4">The sequence shown here is derived from an EMBL/GenBank/DDBJ whole genome shotgun (WGS) entry which is preliminary data.</text>
</comment>
<keyword evidence="2" id="KW-1133">Transmembrane helix</keyword>
<feature type="transmembrane region" description="Helical" evidence="2">
    <location>
        <begin position="54"/>
        <end position="77"/>
    </location>
</feature>
<keyword evidence="2" id="KW-0472">Membrane</keyword>
<feature type="compositionally biased region" description="Low complexity" evidence="1">
    <location>
        <begin position="147"/>
        <end position="170"/>
    </location>
</feature>
<keyword evidence="5" id="KW-1185">Reference proteome</keyword>
<keyword evidence="2" id="KW-0812">Transmembrane</keyword>
<gene>
    <name evidence="4" type="ORF">LAWI1_G000880</name>
</gene>
<dbReference type="EMBL" id="QGML01000044">
    <property type="protein sequence ID" value="TVY94083.1"/>
    <property type="molecule type" value="Genomic_DNA"/>
</dbReference>
<evidence type="ECO:0000313" key="5">
    <source>
        <dbReference type="Proteomes" id="UP000315522"/>
    </source>
</evidence>